<comment type="caution">
    <text evidence="2">The sequence shown here is derived from an EMBL/GenBank/DDBJ whole genome shotgun (WGS) entry which is preliminary data.</text>
</comment>
<evidence type="ECO:0000259" key="1">
    <source>
        <dbReference type="PROSITE" id="PS51166"/>
    </source>
</evidence>
<gene>
    <name evidence="2" type="ORF">IAD46_01030</name>
</gene>
<dbReference type="InterPro" id="IPR013783">
    <property type="entry name" value="Ig-like_fold"/>
</dbReference>
<evidence type="ECO:0000313" key="2">
    <source>
        <dbReference type="EMBL" id="HIT49587.1"/>
    </source>
</evidence>
<dbReference type="InterPro" id="IPR002044">
    <property type="entry name" value="CBM20"/>
</dbReference>
<sequence>MANTKVEFRIKTNQPVDELYLIGNVHALGEWELSKAVKLELCNECGCYTVSKMLPAGQTVEFKVLAKKDWNNVEKGYYNEEVLNHTFVAEKGMKVEIEVPNFGY</sequence>
<name>A0A9D1GPM3_9MOLU</name>
<dbReference type="PROSITE" id="PS51166">
    <property type="entry name" value="CBM20"/>
    <property type="match status" value="1"/>
</dbReference>
<reference evidence="2" key="2">
    <citation type="journal article" date="2021" name="PeerJ">
        <title>Extensive microbial diversity within the chicken gut microbiome revealed by metagenomics and culture.</title>
        <authorList>
            <person name="Gilroy R."/>
            <person name="Ravi A."/>
            <person name="Getino M."/>
            <person name="Pursley I."/>
            <person name="Horton D.L."/>
            <person name="Alikhan N.F."/>
            <person name="Baker D."/>
            <person name="Gharbi K."/>
            <person name="Hall N."/>
            <person name="Watson M."/>
            <person name="Adriaenssens E.M."/>
            <person name="Foster-Nyarko E."/>
            <person name="Jarju S."/>
            <person name="Secka A."/>
            <person name="Antonio M."/>
            <person name="Oren A."/>
            <person name="Chaudhuri R.R."/>
            <person name="La Ragione R."/>
            <person name="Hildebrand F."/>
            <person name="Pallen M.J."/>
        </authorList>
    </citation>
    <scope>NUCLEOTIDE SEQUENCE</scope>
    <source>
        <strain evidence="2">ChiW17-6978</strain>
    </source>
</reference>
<evidence type="ECO:0000313" key="3">
    <source>
        <dbReference type="Proteomes" id="UP000886758"/>
    </source>
</evidence>
<feature type="domain" description="CBM20" evidence="1">
    <location>
        <begin position="1"/>
        <end position="104"/>
    </location>
</feature>
<dbReference type="SMART" id="SM01065">
    <property type="entry name" value="CBM_2"/>
    <property type="match status" value="1"/>
</dbReference>
<dbReference type="Gene3D" id="2.60.40.10">
    <property type="entry name" value="Immunoglobulins"/>
    <property type="match status" value="1"/>
</dbReference>
<dbReference type="Pfam" id="PF00686">
    <property type="entry name" value="CBM_20"/>
    <property type="match status" value="1"/>
</dbReference>
<dbReference type="SUPFAM" id="SSF49452">
    <property type="entry name" value="Starch-binding domain-like"/>
    <property type="match status" value="1"/>
</dbReference>
<dbReference type="Proteomes" id="UP000886758">
    <property type="component" value="Unassembled WGS sequence"/>
</dbReference>
<organism evidence="2 3">
    <name type="scientific">Candidatus Pelethenecus faecipullorum</name>
    <dbReference type="NCBI Taxonomy" id="2840900"/>
    <lineage>
        <taxon>Bacteria</taxon>
        <taxon>Bacillati</taxon>
        <taxon>Mycoplasmatota</taxon>
        <taxon>Mollicutes</taxon>
        <taxon>Candidatus Pelethenecus</taxon>
    </lineage>
</organism>
<accession>A0A9D1GPM3</accession>
<dbReference type="EMBL" id="DVLF01000035">
    <property type="protein sequence ID" value="HIT49587.1"/>
    <property type="molecule type" value="Genomic_DNA"/>
</dbReference>
<dbReference type="GO" id="GO:2001070">
    <property type="term" value="F:starch binding"/>
    <property type="evidence" value="ECO:0007669"/>
    <property type="project" value="InterPro"/>
</dbReference>
<dbReference type="InterPro" id="IPR013784">
    <property type="entry name" value="Carb-bd-like_fold"/>
</dbReference>
<dbReference type="AlphaFoldDB" id="A0A9D1GPM3"/>
<reference evidence="2" key="1">
    <citation type="submission" date="2020-10" db="EMBL/GenBank/DDBJ databases">
        <authorList>
            <person name="Gilroy R."/>
        </authorList>
    </citation>
    <scope>NUCLEOTIDE SEQUENCE</scope>
    <source>
        <strain evidence="2">ChiW17-6978</strain>
    </source>
</reference>
<proteinExistence type="predicted"/>
<protein>
    <recommendedName>
        <fullName evidence="1">CBM20 domain-containing protein</fullName>
    </recommendedName>
</protein>